<comment type="caution">
    <text evidence="7">The sequence shown here is derived from an EMBL/GenBank/DDBJ whole genome shotgun (WGS) entry which is preliminary data.</text>
</comment>
<dbReference type="InterPro" id="IPR047594">
    <property type="entry name" value="MoaC_bact/euk"/>
</dbReference>
<protein>
    <recommendedName>
        <fullName evidence="3">cyclic pyranopterin monophosphate synthase</fullName>
        <ecNumber evidence="3">4.6.1.17</ecNumber>
    </recommendedName>
</protein>
<evidence type="ECO:0000256" key="4">
    <source>
        <dbReference type="ARBA" id="ARBA00023150"/>
    </source>
</evidence>
<evidence type="ECO:0000256" key="2">
    <source>
        <dbReference type="ARBA" id="ARBA00005046"/>
    </source>
</evidence>
<feature type="domain" description="Molybdopterin cofactor biosynthesis C (MoaC)" evidence="6">
    <location>
        <begin position="60"/>
        <end position="195"/>
    </location>
</feature>
<dbReference type="PANTHER" id="PTHR22960:SF0">
    <property type="entry name" value="MOLYBDENUM COFACTOR BIOSYNTHESIS PROTEIN 1"/>
    <property type="match status" value="1"/>
</dbReference>
<dbReference type="AlphaFoldDB" id="A0AAD5UR97"/>
<dbReference type="Proteomes" id="UP001210925">
    <property type="component" value="Unassembled WGS sequence"/>
</dbReference>
<dbReference type="Gene3D" id="3.30.70.640">
    <property type="entry name" value="Molybdopterin cofactor biosynthesis C (MoaC) domain"/>
    <property type="match status" value="1"/>
</dbReference>
<dbReference type="GO" id="GO:0061798">
    <property type="term" value="F:GTP 3',8'-cyclase activity"/>
    <property type="evidence" value="ECO:0007669"/>
    <property type="project" value="TreeGrafter"/>
</dbReference>
<keyword evidence="5" id="KW-0456">Lyase</keyword>
<evidence type="ECO:0000256" key="1">
    <source>
        <dbReference type="ARBA" id="ARBA00001637"/>
    </source>
</evidence>
<dbReference type="Pfam" id="PF01967">
    <property type="entry name" value="MoaC"/>
    <property type="match status" value="1"/>
</dbReference>
<dbReference type="InterPro" id="IPR036522">
    <property type="entry name" value="MoaC_sf"/>
</dbReference>
<comment type="pathway">
    <text evidence="2">Cofactor biosynthesis; molybdopterin biosynthesis.</text>
</comment>
<evidence type="ECO:0000313" key="8">
    <source>
        <dbReference type="Proteomes" id="UP001210925"/>
    </source>
</evidence>
<proteinExistence type="predicted"/>
<organism evidence="7 8">
    <name type="scientific">Boothiomyces macroporosus</name>
    <dbReference type="NCBI Taxonomy" id="261099"/>
    <lineage>
        <taxon>Eukaryota</taxon>
        <taxon>Fungi</taxon>
        <taxon>Fungi incertae sedis</taxon>
        <taxon>Chytridiomycota</taxon>
        <taxon>Chytridiomycota incertae sedis</taxon>
        <taxon>Chytridiomycetes</taxon>
        <taxon>Rhizophydiales</taxon>
        <taxon>Terramycetaceae</taxon>
        <taxon>Boothiomyces</taxon>
    </lineage>
</organism>
<dbReference type="InterPro" id="IPR002820">
    <property type="entry name" value="Mopterin_CF_biosynth-C_dom"/>
</dbReference>
<dbReference type="EMBL" id="JADGKB010000003">
    <property type="protein sequence ID" value="KAJ3262083.1"/>
    <property type="molecule type" value="Genomic_DNA"/>
</dbReference>
<accession>A0AAD5UR97</accession>
<dbReference type="SUPFAM" id="SSF55040">
    <property type="entry name" value="Molybdenum cofactor biosynthesis protein C, MoaC"/>
    <property type="match status" value="1"/>
</dbReference>
<gene>
    <name evidence="7" type="primary">CNX3</name>
    <name evidence="7" type="ORF">HK103_003926</name>
</gene>
<dbReference type="GO" id="GO:0006777">
    <property type="term" value="P:Mo-molybdopterin cofactor biosynthetic process"/>
    <property type="evidence" value="ECO:0007669"/>
    <property type="project" value="UniProtKB-KW"/>
</dbReference>
<evidence type="ECO:0000259" key="6">
    <source>
        <dbReference type="Pfam" id="PF01967"/>
    </source>
</evidence>
<dbReference type="InterPro" id="IPR050105">
    <property type="entry name" value="MoCo_biosynth_MoaA/MoaC"/>
</dbReference>
<reference evidence="7" key="1">
    <citation type="submission" date="2020-05" db="EMBL/GenBank/DDBJ databases">
        <title>Phylogenomic resolution of chytrid fungi.</title>
        <authorList>
            <person name="Stajich J.E."/>
            <person name="Amses K."/>
            <person name="Simmons R."/>
            <person name="Seto K."/>
            <person name="Myers J."/>
            <person name="Bonds A."/>
            <person name="Quandt C.A."/>
            <person name="Barry K."/>
            <person name="Liu P."/>
            <person name="Grigoriev I."/>
            <person name="Longcore J.E."/>
            <person name="James T.Y."/>
        </authorList>
    </citation>
    <scope>NUCLEOTIDE SEQUENCE</scope>
    <source>
        <strain evidence="7">PLAUS21</strain>
    </source>
</reference>
<dbReference type="InterPro" id="IPR023045">
    <property type="entry name" value="MoaC"/>
</dbReference>
<dbReference type="PANTHER" id="PTHR22960">
    <property type="entry name" value="MOLYBDOPTERIN COFACTOR SYNTHESIS PROTEIN A"/>
    <property type="match status" value="1"/>
</dbReference>
<dbReference type="NCBIfam" id="NF006870">
    <property type="entry name" value="PRK09364.1"/>
    <property type="match status" value="1"/>
</dbReference>
<name>A0AAD5UR97_9FUNG</name>
<dbReference type="EC" id="4.6.1.17" evidence="3"/>
<evidence type="ECO:0000313" key="7">
    <source>
        <dbReference type="EMBL" id="KAJ3262083.1"/>
    </source>
</evidence>
<keyword evidence="8" id="KW-1185">Reference proteome</keyword>
<evidence type="ECO:0000256" key="3">
    <source>
        <dbReference type="ARBA" id="ARBA00012575"/>
    </source>
</evidence>
<comment type="catalytic activity">
    <reaction evidence="1">
        <text>(8S)-3',8-cyclo-7,8-dihydroguanosine 5'-triphosphate = cyclic pyranopterin phosphate + diphosphate</text>
        <dbReference type="Rhea" id="RHEA:49580"/>
        <dbReference type="ChEBI" id="CHEBI:33019"/>
        <dbReference type="ChEBI" id="CHEBI:59648"/>
        <dbReference type="ChEBI" id="CHEBI:131766"/>
        <dbReference type="EC" id="4.6.1.17"/>
    </reaction>
</comment>
<dbReference type="NCBIfam" id="TIGR00581">
    <property type="entry name" value="moaC"/>
    <property type="match status" value="1"/>
</dbReference>
<dbReference type="CDD" id="cd01420">
    <property type="entry name" value="MoaC_PE"/>
    <property type="match status" value="1"/>
</dbReference>
<dbReference type="GO" id="GO:0061799">
    <property type="term" value="F:cyclic pyranopterin monophosphate synthase activity"/>
    <property type="evidence" value="ECO:0007669"/>
    <property type="project" value="UniProtKB-EC"/>
</dbReference>
<sequence>MLKSLCGFANPGSAVYSLRNQVAGRSEKQFFNYRNANRNFMLGRYYSSLTHVNESGKASMVDITAKPITSRTAHAQGKVMLGRDAFYAVKDNQVKKGDVLTVAQIAGIQAAKQTSNLIPFCHQVNLSKVELNFSLNEADHSVLVESKAVCDGKTGVEMEAIIAVSVAACTIYDMCKAINKGIEITDIFLISKYGGKGPYER</sequence>
<keyword evidence="4" id="KW-0501">Molybdenum cofactor biosynthesis</keyword>
<evidence type="ECO:0000256" key="5">
    <source>
        <dbReference type="ARBA" id="ARBA00023239"/>
    </source>
</evidence>